<dbReference type="Gene3D" id="3.40.50.970">
    <property type="match status" value="2"/>
</dbReference>
<name>A0ABT1MEB5_9BACT</name>
<dbReference type="Proteomes" id="UP001205603">
    <property type="component" value="Unassembled WGS sequence"/>
</dbReference>
<dbReference type="EC" id="2.2.1.6" evidence="4 11"/>
<keyword evidence="9 11" id="KW-0786">Thiamine pyrophosphate</keyword>
<proteinExistence type="inferred from homology"/>
<dbReference type="Pfam" id="PF02775">
    <property type="entry name" value="TPP_enzyme_C"/>
    <property type="match status" value="1"/>
</dbReference>
<dbReference type="Gene3D" id="3.40.50.1220">
    <property type="entry name" value="TPP-binding domain"/>
    <property type="match status" value="1"/>
</dbReference>
<evidence type="ECO:0000256" key="11">
    <source>
        <dbReference type="RuleBase" id="RU003591"/>
    </source>
</evidence>
<protein>
    <recommendedName>
        <fullName evidence="4 11">Acetolactate synthase</fullName>
        <ecNumber evidence="4 11">2.2.1.6</ecNumber>
    </recommendedName>
</protein>
<dbReference type="InterPro" id="IPR012846">
    <property type="entry name" value="Acetolactate_synth_lsu"/>
</dbReference>
<dbReference type="Pfam" id="PF02776">
    <property type="entry name" value="TPP_enzyme_N"/>
    <property type="match status" value="1"/>
</dbReference>
<evidence type="ECO:0000259" key="14">
    <source>
        <dbReference type="Pfam" id="PF02776"/>
    </source>
</evidence>
<evidence type="ECO:0000256" key="7">
    <source>
        <dbReference type="ARBA" id="ARBA00022723"/>
    </source>
</evidence>
<sequence length="570" mass="62026">MATEKINGSEALIRSLMEEGVDTIYGYPGGAIMPVFDCLYDYRDKLKHILVRHEQGATHAAQGYARVSGKTGVVLVTSGPAATNIITGVTDAMIDSTPLVVITGQVVSSLLGTDAFQETDVVGITQPVTKWSYQIRYPEDIAWAVARAFYIARTGRPGPVVLDLAKDAQVGMIDFSYEPCNFIRSYTPFPKLNEEEINRAAALIDEAKRPFALVGQGVILGNAEKELLAFIEKAGIPVGSTLLGLSAIATSHPLNKGMLGMHGNVGPNIKTNECDVLIAIGMRFDDRVTGDLNTYAKQAKVIHFDIDPSEFDKNVKADVAVLGNAKETLAAVTEKIRKNEHLEWVRSFEKCEKVEFDKVISKEAFPTEGPLAMGEVVRKVSKATGNEAVLVTDVGQNQMLGARYFKYSRTRSVVTSGGLGTMGFGLPAAIGAKIGAPDRTVCLFSGDGGIQMTIEELGTIMQYNIDVKIIILNNNFLGMVRQWQQLFFDERYSETPMLNPDFVALAAAYGIKGQEVTDRSQLDGAIRSMLEYKGPYLLNVSVEEKGMVFPMTPAGTCVTNIMLNTNEKYG</sequence>
<accession>A0ABT1MEB5</accession>
<dbReference type="CDD" id="cd07035">
    <property type="entry name" value="TPP_PYR_POX_like"/>
    <property type="match status" value="1"/>
</dbReference>
<evidence type="ECO:0000256" key="3">
    <source>
        <dbReference type="ARBA" id="ARBA00007812"/>
    </source>
</evidence>
<dbReference type="SUPFAM" id="SSF52518">
    <property type="entry name" value="Thiamin diphosphate-binding fold (THDP-binding)"/>
    <property type="match status" value="2"/>
</dbReference>
<dbReference type="InterPro" id="IPR011766">
    <property type="entry name" value="TPP_enzyme_TPP-bd"/>
</dbReference>
<dbReference type="InterPro" id="IPR045229">
    <property type="entry name" value="TPP_enz"/>
</dbReference>
<keyword evidence="16" id="KW-1185">Reference proteome</keyword>
<evidence type="ECO:0000256" key="8">
    <source>
        <dbReference type="ARBA" id="ARBA00022842"/>
    </source>
</evidence>
<dbReference type="InterPro" id="IPR029035">
    <property type="entry name" value="DHS-like_NAD/FAD-binding_dom"/>
</dbReference>
<comment type="pathway">
    <text evidence="2 11">Amino-acid biosynthesis; L-valine biosynthesis; L-valine from pyruvate: step 1/4.</text>
</comment>
<keyword evidence="5 11" id="KW-0028">Amino-acid biosynthesis</keyword>
<dbReference type="SUPFAM" id="SSF52467">
    <property type="entry name" value="DHS-like NAD/FAD-binding domain"/>
    <property type="match status" value="1"/>
</dbReference>
<evidence type="ECO:0000256" key="6">
    <source>
        <dbReference type="ARBA" id="ARBA00022679"/>
    </source>
</evidence>
<feature type="domain" description="Thiamine pyrophosphate enzyme TPP-binding" evidence="13">
    <location>
        <begin position="393"/>
        <end position="540"/>
    </location>
</feature>
<dbReference type="NCBIfam" id="TIGR00118">
    <property type="entry name" value="acolac_lg"/>
    <property type="match status" value="1"/>
</dbReference>
<keyword evidence="6 11" id="KW-0808">Transferase</keyword>
<comment type="similarity">
    <text evidence="3 11">Belongs to the TPP enzyme family.</text>
</comment>
<comment type="cofactor">
    <cofactor evidence="11">
        <name>Mg(2+)</name>
        <dbReference type="ChEBI" id="CHEBI:18420"/>
    </cofactor>
    <text evidence="11">Binds 1 Mg(2+) ion per subunit.</text>
</comment>
<dbReference type="EMBL" id="JANDHW010000002">
    <property type="protein sequence ID" value="MCP9610967.1"/>
    <property type="molecule type" value="Genomic_DNA"/>
</dbReference>
<comment type="cofactor">
    <cofactor evidence="11">
        <name>thiamine diphosphate</name>
        <dbReference type="ChEBI" id="CHEBI:58937"/>
    </cofactor>
    <text evidence="11">Binds 1 thiamine pyrophosphate per subunit.</text>
</comment>
<comment type="caution">
    <text evidence="15">The sequence shown here is derived from an EMBL/GenBank/DDBJ whole genome shotgun (WGS) entry which is preliminary data.</text>
</comment>
<keyword evidence="10 11" id="KW-0100">Branched-chain amino acid biosynthesis</keyword>
<dbReference type="InterPro" id="IPR029061">
    <property type="entry name" value="THDP-binding"/>
</dbReference>
<dbReference type="CDD" id="cd02015">
    <property type="entry name" value="TPP_AHAS"/>
    <property type="match status" value="1"/>
</dbReference>
<dbReference type="RefSeq" id="WP_255025612.1">
    <property type="nucleotide sequence ID" value="NZ_JANDHW010000002.1"/>
</dbReference>
<organism evidence="15 16">
    <name type="scientific">Coprobacter tertius</name>
    <dbReference type="NCBI Taxonomy" id="2944915"/>
    <lineage>
        <taxon>Bacteria</taxon>
        <taxon>Pseudomonadati</taxon>
        <taxon>Bacteroidota</taxon>
        <taxon>Bacteroidia</taxon>
        <taxon>Bacteroidales</taxon>
        <taxon>Barnesiellaceae</taxon>
        <taxon>Coprobacter</taxon>
    </lineage>
</organism>
<evidence type="ECO:0000256" key="10">
    <source>
        <dbReference type="ARBA" id="ARBA00023304"/>
    </source>
</evidence>
<evidence type="ECO:0000259" key="12">
    <source>
        <dbReference type="Pfam" id="PF00205"/>
    </source>
</evidence>
<keyword evidence="8 11" id="KW-0460">Magnesium</keyword>
<feature type="domain" description="Thiamine pyrophosphate enzyme N-terminal TPP-binding" evidence="14">
    <location>
        <begin position="7"/>
        <end position="122"/>
    </location>
</feature>
<evidence type="ECO:0000313" key="15">
    <source>
        <dbReference type="EMBL" id="MCP9610967.1"/>
    </source>
</evidence>
<evidence type="ECO:0000256" key="1">
    <source>
        <dbReference type="ARBA" id="ARBA00004974"/>
    </source>
</evidence>
<evidence type="ECO:0000256" key="2">
    <source>
        <dbReference type="ARBA" id="ARBA00005025"/>
    </source>
</evidence>
<dbReference type="PANTHER" id="PTHR18968:SF13">
    <property type="entry name" value="ACETOLACTATE SYNTHASE CATALYTIC SUBUNIT, MITOCHONDRIAL"/>
    <property type="match status" value="1"/>
</dbReference>
<gene>
    <name evidence="15" type="primary">ilvB</name>
    <name evidence="15" type="ORF">NMU02_02525</name>
</gene>
<comment type="catalytic activity">
    <reaction evidence="11">
        <text>2 pyruvate + H(+) = (2S)-2-acetolactate + CO2</text>
        <dbReference type="Rhea" id="RHEA:25249"/>
        <dbReference type="ChEBI" id="CHEBI:15361"/>
        <dbReference type="ChEBI" id="CHEBI:15378"/>
        <dbReference type="ChEBI" id="CHEBI:16526"/>
        <dbReference type="ChEBI" id="CHEBI:58476"/>
        <dbReference type="EC" id="2.2.1.6"/>
    </reaction>
</comment>
<dbReference type="InterPro" id="IPR012000">
    <property type="entry name" value="Thiamin_PyroP_enz_cen_dom"/>
</dbReference>
<evidence type="ECO:0000256" key="9">
    <source>
        <dbReference type="ARBA" id="ARBA00023052"/>
    </source>
</evidence>
<feature type="domain" description="Thiamine pyrophosphate enzyme central" evidence="12">
    <location>
        <begin position="197"/>
        <end position="331"/>
    </location>
</feature>
<keyword evidence="7 11" id="KW-0479">Metal-binding</keyword>
<reference evidence="15 16" key="1">
    <citation type="submission" date="2022-07" db="EMBL/GenBank/DDBJ databases">
        <title>Fecal culturing of patients with breast cancer.</title>
        <authorList>
            <person name="Teng N.M.Y."/>
            <person name="Kiu R."/>
            <person name="Evans R."/>
            <person name="Baker D.J."/>
            <person name="Zenner C."/>
            <person name="Robinson S.D."/>
            <person name="Hall L.J."/>
        </authorList>
    </citation>
    <scope>NUCLEOTIDE SEQUENCE [LARGE SCALE GENOMIC DNA]</scope>
    <source>
        <strain evidence="15 16">LH1063</strain>
    </source>
</reference>
<dbReference type="GO" id="GO:0003984">
    <property type="term" value="F:acetolactate synthase activity"/>
    <property type="evidence" value="ECO:0007669"/>
    <property type="project" value="UniProtKB-EC"/>
</dbReference>
<evidence type="ECO:0000256" key="4">
    <source>
        <dbReference type="ARBA" id="ARBA00013145"/>
    </source>
</evidence>
<comment type="pathway">
    <text evidence="1 11">Amino-acid biosynthesis; L-isoleucine biosynthesis; L-isoleucine from 2-oxobutanoate: step 1/4.</text>
</comment>
<evidence type="ECO:0000259" key="13">
    <source>
        <dbReference type="Pfam" id="PF02775"/>
    </source>
</evidence>
<evidence type="ECO:0000256" key="5">
    <source>
        <dbReference type="ARBA" id="ARBA00022605"/>
    </source>
</evidence>
<evidence type="ECO:0000313" key="16">
    <source>
        <dbReference type="Proteomes" id="UP001205603"/>
    </source>
</evidence>
<dbReference type="PANTHER" id="PTHR18968">
    <property type="entry name" value="THIAMINE PYROPHOSPHATE ENZYMES"/>
    <property type="match status" value="1"/>
</dbReference>
<dbReference type="InterPro" id="IPR012001">
    <property type="entry name" value="Thiamin_PyroP_enz_TPP-bd_dom"/>
</dbReference>
<dbReference type="Pfam" id="PF00205">
    <property type="entry name" value="TPP_enzyme_M"/>
    <property type="match status" value="1"/>
</dbReference>
<dbReference type="InterPro" id="IPR039368">
    <property type="entry name" value="AHAS_TPP"/>
</dbReference>